<keyword evidence="1" id="KW-1133">Transmembrane helix</keyword>
<feature type="transmembrane region" description="Helical" evidence="1">
    <location>
        <begin position="84"/>
        <end position="102"/>
    </location>
</feature>
<feature type="transmembrane region" description="Helical" evidence="1">
    <location>
        <begin position="109"/>
        <end position="128"/>
    </location>
</feature>
<keyword evidence="3" id="KW-0645">Protease</keyword>
<sequence>MLKDFIKLLIGGINFSYNKIFDSRNLLPFKLDRIVLTRMILIGPIAEEIIFRGVIYNRLKYISSIIFAALISSLLFAFFHVPFYGLNIDIFTIFIIGILLVYSYEMSKTIWMPIIVHMCYNAFIELVLKPINKYFHEYIALIIYFIIFIAGIMIAIQEIKKHLKVRKTFNLVQSASLSESEK</sequence>
<dbReference type="Proteomes" id="UP001056981">
    <property type="component" value="Chromosome"/>
</dbReference>
<evidence type="ECO:0000313" key="3">
    <source>
        <dbReference type="EMBL" id="UTD00268.1"/>
    </source>
</evidence>
<evidence type="ECO:0000313" key="4">
    <source>
        <dbReference type="Proteomes" id="UP001056981"/>
    </source>
</evidence>
<keyword evidence="1" id="KW-0812">Transmembrane</keyword>
<dbReference type="PANTHER" id="PTHR36435:SF1">
    <property type="entry name" value="CAAX AMINO TERMINAL PROTEASE FAMILY PROTEIN"/>
    <property type="match status" value="1"/>
</dbReference>
<reference evidence="3" key="1">
    <citation type="submission" date="2020-04" db="EMBL/GenBank/DDBJ databases">
        <title>Comparative genomics of oral phylogroup-2 Treponema strains.</title>
        <authorList>
            <person name="Zeng H."/>
            <person name="Chan Y.K."/>
            <person name="Watt R.M."/>
        </authorList>
    </citation>
    <scope>NUCLEOTIDE SEQUENCE</scope>
    <source>
        <strain evidence="3">OMZ 905</strain>
    </source>
</reference>
<dbReference type="GO" id="GO:0080120">
    <property type="term" value="P:CAAX-box protein maturation"/>
    <property type="evidence" value="ECO:0007669"/>
    <property type="project" value="UniProtKB-ARBA"/>
</dbReference>
<protein>
    <submittedName>
        <fullName evidence="3">CPBP family intramembrane metalloprotease</fullName>
    </submittedName>
</protein>
<feature type="transmembrane region" description="Helical" evidence="1">
    <location>
        <begin position="59"/>
        <end position="78"/>
    </location>
</feature>
<name>A0A9Q9BNQ8_TREDN</name>
<feature type="transmembrane region" description="Helical" evidence="1">
    <location>
        <begin position="134"/>
        <end position="156"/>
    </location>
</feature>
<dbReference type="GO" id="GO:0008237">
    <property type="term" value="F:metallopeptidase activity"/>
    <property type="evidence" value="ECO:0007669"/>
    <property type="project" value="UniProtKB-KW"/>
</dbReference>
<evidence type="ECO:0000259" key="2">
    <source>
        <dbReference type="Pfam" id="PF02517"/>
    </source>
</evidence>
<keyword evidence="3" id="KW-0482">Metalloprotease</keyword>
<dbReference type="Pfam" id="PF02517">
    <property type="entry name" value="Rce1-like"/>
    <property type="match status" value="1"/>
</dbReference>
<proteinExistence type="predicted"/>
<feature type="domain" description="CAAX prenyl protease 2/Lysostaphin resistance protein A-like" evidence="2">
    <location>
        <begin position="35"/>
        <end position="123"/>
    </location>
</feature>
<dbReference type="InterPro" id="IPR052710">
    <property type="entry name" value="CAAX_protease"/>
</dbReference>
<keyword evidence="3" id="KW-0378">Hydrolase</keyword>
<keyword evidence="1" id="KW-0472">Membrane</keyword>
<dbReference type="GO" id="GO:0004175">
    <property type="term" value="F:endopeptidase activity"/>
    <property type="evidence" value="ECO:0007669"/>
    <property type="project" value="UniProtKB-ARBA"/>
</dbReference>
<dbReference type="PANTHER" id="PTHR36435">
    <property type="entry name" value="SLR1288 PROTEIN"/>
    <property type="match status" value="1"/>
</dbReference>
<organism evidence="3 4">
    <name type="scientific">Treponema denticola</name>
    <dbReference type="NCBI Taxonomy" id="158"/>
    <lineage>
        <taxon>Bacteria</taxon>
        <taxon>Pseudomonadati</taxon>
        <taxon>Spirochaetota</taxon>
        <taxon>Spirochaetia</taxon>
        <taxon>Spirochaetales</taxon>
        <taxon>Treponemataceae</taxon>
        <taxon>Treponema</taxon>
    </lineage>
</organism>
<dbReference type="EMBL" id="CP051635">
    <property type="protein sequence ID" value="UTD00268.1"/>
    <property type="molecule type" value="Genomic_DNA"/>
</dbReference>
<dbReference type="AlphaFoldDB" id="A0A9Q9BNQ8"/>
<dbReference type="RefSeq" id="WP_253701000.1">
    <property type="nucleotide sequence ID" value="NZ_CP051522.1"/>
</dbReference>
<evidence type="ECO:0000256" key="1">
    <source>
        <dbReference type="SAM" id="Phobius"/>
    </source>
</evidence>
<gene>
    <name evidence="3" type="ORF">E4N86_05965</name>
</gene>
<dbReference type="InterPro" id="IPR003675">
    <property type="entry name" value="Rce1/LyrA-like_dom"/>
</dbReference>
<accession>A0A9Q9BNQ8</accession>